<keyword evidence="3" id="KW-0067">ATP-binding</keyword>
<dbReference type="eggNOG" id="COG2176">
    <property type="taxonomic scope" value="Bacteria"/>
</dbReference>
<dbReference type="EMBL" id="ASJR01000008">
    <property type="protein sequence ID" value="ERP31970.1"/>
    <property type="molecule type" value="Genomic_DNA"/>
</dbReference>
<dbReference type="GO" id="GO:0006260">
    <property type="term" value="P:DNA replication"/>
    <property type="evidence" value="ECO:0007669"/>
    <property type="project" value="InterPro"/>
</dbReference>
<evidence type="ECO:0000256" key="2">
    <source>
        <dbReference type="ARBA" id="ARBA00022801"/>
    </source>
</evidence>
<dbReference type="SUPFAM" id="SSF53098">
    <property type="entry name" value="Ribonuclease H-like"/>
    <property type="match status" value="1"/>
</dbReference>
<dbReference type="InterPro" id="IPR006054">
    <property type="entry name" value="DnaQ"/>
</dbReference>
<proteinExistence type="inferred from homology"/>
<dbReference type="PROSITE" id="PS51193">
    <property type="entry name" value="HELICASE_ATP_BIND_2"/>
    <property type="match status" value="1"/>
</dbReference>
<dbReference type="NCBIfam" id="TIGR00573">
    <property type="entry name" value="dnaq"/>
    <property type="match status" value="1"/>
</dbReference>
<dbReference type="InterPro" id="IPR045028">
    <property type="entry name" value="DinG/Rad3-like"/>
</dbReference>
<evidence type="ECO:0000259" key="8">
    <source>
        <dbReference type="PROSITE" id="PS51193"/>
    </source>
</evidence>
<dbReference type="InterPro" id="IPR027417">
    <property type="entry name" value="P-loop_NTPase"/>
</dbReference>
<evidence type="ECO:0000256" key="6">
    <source>
        <dbReference type="ARBA" id="ARBA00038058"/>
    </source>
</evidence>
<dbReference type="InterPro" id="IPR036397">
    <property type="entry name" value="RNaseH_sf"/>
</dbReference>
<dbReference type="PATRIC" id="fig|1313304.3.peg.1140"/>
<comment type="caution">
    <text evidence="9">The sequence shown here is derived from an EMBL/GenBank/DDBJ whole genome shotgun (WGS) entry which is preliminary data.</text>
</comment>
<dbReference type="OrthoDB" id="9803913at2"/>
<organism evidence="9 10">
    <name type="scientific">Chitinivibrio alkaliphilus ACht1</name>
    <dbReference type="NCBI Taxonomy" id="1313304"/>
    <lineage>
        <taxon>Bacteria</taxon>
        <taxon>Pseudomonadati</taxon>
        <taxon>Fibrobacterota</taxon>
        <taxon>Chitinivibrionia</taxon>
        <taxon>Chitinivibrionales</taxon>
        <taxon>Chitinivibrionaceae</taxon>
        <taxon>Chitinivibrio</taxon>
    </lineage>
</organism>
<dbReference type="InterPro" id="IPR006555">
    <property type="entry name" value="ATP-dep_Helicase_C"/>
</dbReference>
<dbReference type="GO" id="GO:0003887">
    <property type="term" value="F:DNA-directed DNA polymerase activity"/>
    <property type="evidence" value="ECO:0007669"/>
    <property type="project" value="InterPro"/>
</dbReference>
<dbReference type="STRING" id="1313304.CALK_1192"/>
<dbReference type="PANTHER" id="PTHR11472">
    <property type="entry name" value="DNA REPAIR DEAD HELICASE RAD3/XP-D SUBFAMILY MEMBER"/>
    <property type="match status" value="1"/>
</dbReference>
<evidence type="ECO:0000313" key="10">
    <source>
        <dbReference type="Proteomes" id="UP000017148"/>
    </source>
</evidence>
<dbReference type="GO" id="GO:0004527">
    <property type="term" value="F:exonuclease activity"/>
    <property type="evidence" value="ECO:0007669"/>
    <property type="project" value="UniProtKB-ARBA"/>
</dbReference>
<sequence>MAKLSDMLSQDSAQKLQEYQKKQGGARKKHRKPPQKGRAVRIPDFVSIDLETTGLDKNRDRITEIGLVKYVQGREVDSFSSLVNPGIPIPPDIVELTGITDTMVAQAPPFAEIMDQVYRFIGRMALCAHKVDFDFYFLNEAFQRNGGKRIRNWRIDTLATARLLLDLHEGYALGKVARALGVSLEHAHRALDDARAGGEVALKLLPMIDDIPVETRVKLARFAPFSFVKKMLEYSVQGYGAEKSMQLQRKKFVVSPRAQGDPAELVSPQEVAELLQEKSPLAEKIPGFYSRPAQQEYAQEIAKSLNTGGVAVMEAGTGTGKTLGYLVPAALWAFRRGACVMISTNTKNLQEQLIQRELPKVATLLGDTFSYTLLKGKGNYVCIKAWNSFVSGETGSLAPHERDAVLPLIKWMDETETGDIEEQSFFNHHRMTHIWQLISAENRSCAGCPSYDACFMQQARLRAAHSHVVVINHALFYHDVMAHSSFTDGADALIFDEAHQLVPTGYHSLVTEIDSRRTAALVEYLQEIVNTLKGYKTDGVGRSFEERFSALTRAVKALRKNSTNFLSEVSLWLRKNRSHADDMSRGILQIRYEPATFARCEAGAGLILALTESIHCVESFVRSGIPALERGIALNELRVGLDRLRQYRADVHYLASADTAGHLFWAQGPEDGKWVKLTGTPLAVDSFLGDFWKHFAGPVVCTSATLSPDTTLDYFVHRAGLAEYTPKIQRYESHFAPESILPLVVKDAVDVRDTSSVDYILTVLADIKENTGKNTVVLFTNNALLEDVYHLFIQRYPQYKGAVFAQRISGNRTWIQNQMEEVEGAILLGSGAFWEGIDIPGAACEIVVIPKLPFPVPTHPIVRAISDDIDQRGGNGFMDYYVQEAVLRFRQGMGRLLRHRDDRGVFLVLDSRMIQKGYGKRFLRVSPVDFMEIESNAVSQEISRFLREE</sequence>
<evidence type="ECO:0000256" key="5">
    <source>
        <dbReference type="ARBA" id="ARBA00026073"/>
    </source>
</evidence>
<feature type="region of interest" description="Disordered" evidence="7">
    <location>
        <begin position="1"/>
        <end position="38"/>
    </location>
</feature>
<dbReference type="SMART" id="SM00491">
    <property type="entry name" value="HELICc2"/>
    <property type="match status" value="1"/>
</dbReference>
<evidence type="ECO:0000313" key="9">
    <source>
        <dbReference type="EMBL" id="ERP31970.1"/>
    </source>
</evidence>
<dbReference type="Pfam" id="PF13307">
    <property type="entry name" value="Helicase_C_2"/>
    <property type="match status" value="1"/>
</dbReference>
<feature type="compositionally biased region" description="Polar residues" evidence="7">
    <location>
        <begin position="7"/>
        <end position="17"/>
    </location>
</feature>
<comment type="function">
    <text evidence="4">DNA polymerase III is a complex, multichain enzyme responsible for most of the replicative synthesis in bacteria. The epsilon subunit contain the editing function and is a proofreading 3'-5' exonuclease.</text>
</comment>
<dbReference type="InterPro" id="IPR014013">
    <property type="entry name" value="Helic_SF1/SF2_ATP-bd_DinG/Rad3"/>
</dbReference>
<dbReference type="GO" id="GO:0005524">
    <property type="term" value="F:ATP binding"/>
    <property type="evidence" value="ECO:0007669"/>
    <property type="project" value="UniProtKB-KW"/>
</dbReference>
<protein>
    <submittedName>
        <fullName evidence="9">DNA polymerase III, epsilon subunit</fullName>
    </submittedName>
</protein>
<dbReference type="CDD" id="cd06127">
    <property type="entry name" value="DEDDh"/>
    <property type="match status" value="1"/>
</dbReference>
<keyword evidence="2" id="KW-0378">Hydrolase</keyword>
<dbReference type="eggNOG" id="COG1199">
    <property type="taxonomic scope" value="Bacteria"/>
</dbReference>
<gene>
    <name evidence="9" type="ORF">CALK_1192</name>
</gene>
<comment type="similarity">
    <text evidence="6">Belongs to the helicase family. DinG subfamily.</text>
</comment>
<dbReference type="AlphaFoldDB" id="U7DC29"/>
<dbReference type="RefSeq" id="WP_022636671.1">
    <property type="nucleotide sequence ID" value="NZ_ASJR01000008.1"/>
</dbReference>
<dbReference type="InterPro" id="IPR013520">
    <property type="entry name" value="Ribonucl_H"/>
</dbReference>
<feature type="compositionally biased region" description="Basic residues" evidence="7">
    <location>
        <begin position="24"/>
        <end position="38"/>
    </location>
</feature>
<dbReference type="SMART" id="SM00479">
    <property type="entry name" value="EXOIII"/>
    <property type="match status" value="1"/>
</dbReference>
<evidence type="ECO:0000256" key="4">
    <source>
        <dbReference type="ARBA" id="ARBA00025483"/>
    </source>
</evidence>
<dbReference type="GO" id="GO:0016818">
    <property type="term" value="F:hydrolase activity, acting on acid anhydrides, in phosphorus-containing anhydrides"/>
    <property type="evidence" value="ECO:0007669"/>
    <property type="project" value="InterPro"/>
</dbReference>
<evidence type="ECO:0000256" key="3">
    <source>
        <dbReference type="ARBA" id="ARBA00022840"/>
    </source>
</evidence>
<keyword evidence="1" id="KW-0547">Nucleotide-binding</keyword>
<name>U7DC29_9BACT</name>
<dbReference type="SUPFAM" id="SSF52540">
    <property type="entry name" value="P-loop containing nucleoside triphosphate hydrolases"/>
    <property type="match status" value="1"/>
</dbReference>
<dbReference type="Proteomes" id="UP000017148">
    <property type="component" value="Unassembled WGS sequence"/>
</dbReference>
<dbReference type="InterPro" id="IPR012337">
    <property type="entry name" value="RNaseH-like_sf"/>
</dbReference>
<keyword evidence="10" id="KW-1185">Reference proteome</keyword>
<dbReference type="GO" id="GO:0003678">
    <property type="term" value="F:DNA helicase activity"/>
    <property type="evidence" value="ECO:0007669"/>
    <property type="project" value="TreeGrafter"/>
</dbReference>
<dbReference type="FunFam" id="3.30.420.10:FF:000045">
    <property type="entry name" value="3'-5' exonuclease DinG"/>
    <property type="match status" value="1"/>
</dbReference>
<dbReference type="Gene3D" id="3.40.50.300">
    <property type="entry name" value="P-loop containing nucleotide triphosphate hydrolases"/>
    <property type="match status" value="2"/>
</dbReference>
<accession>U7DC29</accession>
<reference evidence="9 10" key="1">
    <citation type="journal article" date="2013" name="Environ. Microbiol.">
        <title>Genome analysis of Chitinivibrio alkaliphilus gen. nov., sp. nov., a novel extremely haloalkaliphilic anaerobic chitinolytic bacterium from the candidate phylum Termite Group 3.</title>
        <authorList>
            <person name="Sorokin D.Y."/>
            <person name="Gumerov V.M."/>
            <person name="Rakitin A.L."/>
            <person name="Beletsky A.V."/>
            <person name="Damste J.S."/>
            <person name="Muyzer G."/>
            <person name="Mardanov A.V."/>
            <person name="Ravin N.V."/>
        </authorList>
    </citation>
    <scope>NUCLEOTIDE SEQUENCE [LARGE SCALE GENOMIC DNA]</scope>
    <source>
        <strain evidence="9 10">ACht1</strain>
    </source>
</reference>
<evidence type="ECO:0000256" key="1">
    <source>
        <dbReference type="ARBA" id="ARBA00022741"/>
    </source>
</evidence>
<dbReference type="GO" id="GO:0003677">
    <property type="term" value="F:DNA binding"/>
    <property type="evidence" value="ECO:0007669"/>
    <property type="project" value="InterPro"/>
</dbReference>
<dbReference type="Pfam" id="PF00929">
    <property type="entry name" value="RNase_T"/>
    <property type="match status" value="1"/>
</dbReference>
<comment type="subunit">
    <text evidence="5">DNA polymerase III contains a core (composed of alpha, epsilon and theta chains) that associates with a tau subunit. This core dimerizes to form the POLIII' complex. PolIII' associates with the gamma complex (composed of gamma, delta, delta', psi and chi chains) and with the beta chain to form the complete DNA polymerase III complex.</text>
</comment>
<dbReference type="Gene3D" id="3.30.420.10">
    <property type="entry name" value="Ribonuclease H-like superfamily/Ribonuclease H"/>
    <property type="match status" value="1"/>
</dbReference>
<evidence type="ECO:0000256" key="7">
    <source>
        <dbReference type="SAM" id="MobiDB-lite"/>
    </source>
</evidence>
<feature type="domain" description="Helicase ATP-binding" evidence="8">
    <location>
        <begin position="280"/>
        <end position="551"/>
    </location>
</feature>
<dbReference type="PANTHER" id="PTHR11472:SF34">
    <property type="entry name" value="REGULATOR OF TELOMERE ELONGATION HELICASE 1"/>
    <property type="match status" value="1"/>
</dbReference>